<name>A0A367WTI2_9PROT</name>
<dbReference type="AlphaFoldDB" id="A0A367WTI2"/>
<evidence type="ECO:0000313" key="1">
    <source>
        <dbReference type="EMBL" id="RCK44776.1"/>
    </source>
</evidence>
<dbReference type="Proteomes" id="UP000252517">
    <property type="component" value="Unassembled WGS sequence"/>
</dbReference>
<accession>A0A367WTI2</accession>
<organism evidence="1 2">
    <name type="scientific">Thalassospira profundimaris</name>
    <dbReference type="NCBI Taxonomy" id="502049"/>
    <lineage>
        <taxon>Bacteria</taxon>
        <taxon>Pseudomonadati</taxon>
        <taxon>Pseudomonadota</taxon>
        <taxon>Alphaproteobacteria</taxon>
        <taxon>Rhodospirillales</taxon>
        <taxon>Thalassospiraceae</taxon>
        <taxon>Thalassospira</taxon>
    </lineage>
</organism>
<reference evidence="1 2" key="1">
    <citation type="submission" date="2014-07" db="EMBL/GenBank/DDBJ databases">
        <title>Draft genome sequence of Thalassospira profundimaris S25-3-2.</title>
        <authorList>
            <person name="Lai Q."/>
            <person name="Shao Z."/>
        </authorList>
    </citation>
    <scope>NUCLEOTIDE SEQUENCE [LARGE SCALE GENOMIC DNA]</scope>
    <source>
        <strain evidence="1 2">S25-3-2</strain>
    </source>
</reference>
<gene>
    <name evidence="1" type="ORF">TH25_19125</name>
</gene>
<dbReference type="EMBL" id="JPWH01000019">
    <property type="protein sequence ID" value="RCK44776.1"/>
    <property type="molecule type" value="Genomic_DNA"/>
</dbReference>
<evidence type="ECO:0008006" key="3">
    <source>
        <dbReference type="Google" id="ProtNLM"/>
    </source>
</evidence>
<sequence>MNAVRPLDDHYRSAPETFRALATVESFPGGLHEFCAGDGILAATAADILGHKNVVASTIGRQHGKKVYYPVTGQTDFLKLKTLWKPNLVTNPPYGRLNGKQLGKARAATTIIRHGIDLLTQAGPLGGKLCCLLDLRYLLSEDRNLNDGLFTKCPPVRIHAFLDRVTMYPATYDEEMTRGKQAFAWFVWEWPFVRPGHTPAITSRLSSKPFRDPSDAKRFDLGKIVSSKTKVMEAAE</sequence>
<protein>
    <recommendedName>
        <fullName evidence="3">Methyltransferase</fullName>
    </recommendedName>
</protein>
<evidence type="ECO:0000313" key="2">
    <source>
        <dbReference type="Proteomes" id="UP000252517"/>
    </source>
</evidence>
<comment type="caution">
    <text evidence="1">The sequence shown here is derived from an EMBL/GenBank/DDBJ whole genome shotgun (WGS) entry which is preliminary data.</text>
</comment>
<proteinExistence type="predicted"/>